<protein>
    <submittedName>
        <fullName evidence="3">Zinc finger protein 6</fullName>
    </submittedName>
</protein>
<keyword evidence="1" id="KW-0862">Zinc</keyword>
<dbReference type="Pfam" id="PF13912">
    <property type="entry name" value="zf-C2H2_6"/>
    <property type="match status" value="1"/>
</dbReference>
<dbReference type="PANTHER" id="PTHR46547">
    <property type="entry name" value="ZINC FINGER PROTEIN GIS"/>
    <property type="match status" value="1"/>
</dbReference>
<dbReference type="EMBL" id="JBBWWQ010000017">
    <property type="protein sequence ID" value="KAK8923813.1"/>
    <property type="molecule type" value="Genomic_DNA"/>
</dbReference>
<name>A0AAP0FXZ3_9ASPA</name>
<dbReference type="InterPro" id="IPR036236">
    <property type="entry name" value="Znf_C2H2_sf"/>
</dbReference>
<dbReference type="Proteomes" id="UP001418222">
    <property type="component" value="Unassembled WGS sequence"/>
</dbReference>
<dbReference type="GO" id="GO:0003700">
    <property type="term" value="F:DNA-binding transcription factor activity"/>
    <property type="evidence" value="ECO:0007669"/>
    <property type="project" value="InterPro"/>
</dbReference>
<dbReference type="PROSITE" id="PS00028">
    <property type="entry name" value="ZINC_FINGER_C2H2_1"/>
    <property type="match status" value="1"/>
</dbReference>
<keyword evidence="1" id="KW-0479">Metal-binding</keyword>
<proteinExistence type="predicted"/>
<evidence type="ECO:0000256" key="1">
    <source>
        <dbReference type="PROSITE-ProRule" id="PRU00042"/>
    </source>
</evidence>
<dbReference type="Gene3D" id="3.30.160.60">
    <property type="entry name" value="Classic Zinc Finger"/>
    <property type="match status" value="1"/>
</dbReference>
<comment type="caution">
    <text evidence="3">The sequence shown here is derived from an EMBL/GenBank/DDBJ whole genome shotgun (WGS) entry which is preliminary data.</text>
</comment>
<dbReference type="SUPFAM" id="SSF57667">
    <property type="entry name" value="beta-beta-alpha zinc fingers"/>
    <property type="match status" value="1"/>
</dbReference>
<evidence type="ECO:0000259" key="2">
    <source>
        <dbReference type="PROSITE" id="PS50157"/>
    </source>
</evidence>
<accession>A0AAP0FXZ3</accession>
<feature type="domain" description="C2H2-type" evidence="2">
    <location>
        <begin position="64"/>
        <end position="91"/>
    </location>
</feature>
<reference evidence="3 4" key="1">
    <citation type="journal article" date="2022" name="Nat. Plants">
        <title>Genomes of leafy and leafless Platanthera orchids illuminate the evolution of mycoheterotrophy.</title>
        <authorList>
            <person name="Li M.H."/>
            <person name="Liu K.W."/>
            <person name="Li Z."/>
            <person name="Lu H.C."/>
            <person name="Ye Q.L."/>
            <person name="Zhang D."/>
            <person name="Wang J.Y."/>
            <person name="Li Y.F."/>
            <person name="Zhong Z.M."/>
            <person name="Liu X."/>
            <person name="Yu X."/>
            <person name="Liu D.K."/>
            <person name="Tu X.D."/>
            <person name="Liu B."/>
            <person name="Hao Y."/>
            <person name="Liao X.Y."/>
            <person name="Jiang Y.T."/>
            <person name="Sun W.H."/>
            <person name="Chen J."/>
            <person name="Chen Y.Q."/>
            <person name="Ai Y."/>
            <person name="Zhai J.W."/>
            <person name="Wu S.S."/>
            <person name="Zhou Z."/>
            <person name="Hsiao Y.Y."/>
            <person name="Wu W.L."/>
            <person name="Chen Y.Y."/>
            <person name="Lin Y.F."/>
            <person name="Hsu J.L."/>
            <person name="Li C.Y."/>
            <person name="Wang Z.W."/>
            <person name="Zhao X."/>
            <person name="Zhong W.Y."/>
            <person name="Ma X.K."/>
            <person name="Ma L."/>
            <person name="Huang J."/>
            <person name="Chen G.Z."/>
            <person name="Huang M.Z."/>
            <person name="Huang L."/>
            <person name="Peng D.H."/>
            <person name="Luo Y.B."/>
            <person name="Zou S.Q."/>
            <person name="Chen S.P."/>
            <person name="Lan S."/>
            <person name="Tsai W.C."/>
            <person name="Van de Peer Y."/>
            <person name="Liu Z.J."/>
        </authorList>
    </citation>
    <scope>NUCLEOTIDE SEQUENCE [LARGE SCALE GENOMIC DNA]</scope>
    <source>
        <strain evidence="3">Lor287</strain>
    </source>
</reference>
<dbReference type="InterPro" id="IPR013087">
    <property type="entry name" value="Znf_C2H2_type"/>
</dbReference>
<dbReference type="GO" id="GO:0009739">
    <property type="term" value="P:response to gibberellin"/>
    <property type="evidence" value="ECO:0007669"/>
    <property type="project" value="InterPro"/>
</dbReference>
<dbReference type="GO" id="GO:0008270">
    <property type="term" value="F:zinc ion binding"/>
    <property type="evidence" value="ECO:0007669"/>
    <property type="project" value="UniProtKB-KW"/>
</dbReference>
<dbReference type="AlphaFoldDB" id="A0AAP0FXZ3"/>
<evidence type="ECO:0000313" key="3">
    <source>
        <dbReference type="EMBL" id="KAK8923813.1"/>
    </source>
</evidence>
<gene>
    <name evidence="3" type="primary">ZFP6</name>
    <name evidence="3" type="ORF">KSP39_PZI019592</name>
</gene>
<keyword evidence="1" id="KW-0863">Zinc-finger</keyword>
<dbReference type="GO" id="GO:0010090">
    <property type="term" value="P:trichome morphogenesis"/>
    <property type="evidence" value="ECO:0007669"/>
    <property type="project" value="InterPro"/>
</dbReference>
<dbReference type="PANTHER" id="PTHR46547:SF7">
    <property type="entry name" value="ZINC FINGER PROTEIN GIS"/>
    <property type="match status" value="1"/>
</dbReference>
<evidence type="ECO:0000313" key="4">
    <source>
        <dbReference type="Proteomes" id="UP001418222"/>
    </source>
</evidence>
<sequence>MSQKETHDFMNVSSFSQLPFIRPPPQAKVERLPAPSAAAIRLFGIDVPHESASVSSAADAARKFECHYCGRSFPTSQALGGHQNAHKRERQHAKRVQLQSAMAAAHHRSSPIAAGHHIHSLLNYHPLNPLSMSRFPLAAGYLPHHDSWRAAVPIHGSPLPAIWRAAAPAEPPPPAAPFFGGEAFMRRIGEGESSSSTISSIEGGKKENVSLDLHLASAVYVELRFVQQDAAKTIHCKC</sequence>
<dbReference type="PROSITE" id="PS50157">
    <property type="entry name" value="ZINC_FINGER_C2H2_2"/>
    <property type="match status" value="1"/>
</dbReference>
<dbReference type="InterPro" id="IPR044291">
    <property type="entry name" value="GIS/GIS2/ZFP8"/>
</dbReference>
<keyword evidence="4" id="KW-1185">Reference proteome</keyword>
<organism evidence="3 4">
    <name type="scientific">Platanthera zijinensis</name>
    <dbReference type="NCBI Taxonomy" id="2320716"/>
    <lineage>
        <taxon>Eukaryota</taxon>
        <taxon>Viridiplantae</taxon>
        <taxon>Streptophyta</taxon>
        <taxon>Embryophyta</taxon>
        <taxon>Tracheophyta</taxon>
        <taxon>Spermatophyta</taxon>
        <taxon>Magnoliopsida</taxon>
        <taxon>Liliopsida</taxon>
        <taxon>Asparagales</taxon>
        <taxon>Orchidaceae</taxon>
        <taxon>Orchidoideae</taxon>
        <taxon>Orchideae</taxon>
        <taxon>Orchidinae</taxon>
        <taxon>Platanthera</taxon>
    </lineage>
</organism>